<gene>
    <name evidence="2" type="ORF">AY601_3442</name>
</gene>
<dbReference type="EMBL" id="CP014504">
    <property type="protein sequence ID" value="AMQ00308.1"/>
    <property type="molecule type" value="Genomic_DNA"/>
</dbReference>
<dbReference type="KEGG" id="pcm:AY601_3442"/>
<name>A0A127VGE5_9SPHI</name>
<protein>
    <submittedName>
        <fullName evidence="2">Uncharacterized protein</fullName>
    </submittedName>
</protein>
<dbReference type="RefSeq" id="WP_068403206.1">
    <property type="nucleotide sequence ID" value="NZ_CP014504.1"/>
</dbReference>
<organism evidence="2 3">
    <name type="scientific">Pedobacter cryoconitis</name>
    <dbReference type="NCBI Taxonomy" id="188932"/>
    <lineage>
        <taxon>Bacteria</taxon>
        <taxon>Pseudomonadati</taxon>
        <taxon>Bacteroidota</taxon>
        <taxon>Sphingobacteriia</taxon>
        <taxon>Sphingobacteriales</taxon>
        <taxon>Sphingobacteriaceae</taxon>
        <taxon>Pedobacter</taxon>
    </lineage>
</organism>
<feature type="chain" id="PRO_5007280595" evidence="1">
    <location>
        <begin position="30"/>
        <end position="107"/>
    </location>
</feature>
<sequence precursor="true">MKNKSILKLSLMKVAFMLILAIVVGSSCKKTEQPVAENTNTEVKTEINSVSNESLIKFLSITLNVDKKEISYDSAINEFIIRGHKFTRDQVKSDYSSANVYQSTFGK</sequence>
<keyword evidence="1" id="KW-0732">Signal</keyword>
<dbReference type="OrthoDB" id="771219at2"/>
<feature type="signal peptide" evidence="1">
    <location>
        <begin position="1"/>
        <end position="29"/>
    </location>
</feature>
<reference evidence="2 3" key="1">
    <citation type="submission" date="2016-03" db="EMBL/GenBank/DDBJ databases">
        <title>Complete genome sequence of Pedobacter cryoconitis PAMC 27485.</title>
        <authorList>
            <person name="Lee J."/>
            <person name="Kim O.-S."/>
        </authorList>
    </citation>
    <scope>NUCLEOTIDE SEQUENCE [LARGE SCALE GENOMIC DNA]</scope>
    <source>
        <strain evidence="2 3">PAMC 27485</strain>
    </source>
</reference>
<keyword evidence="3" id="KW-1185">Reference proteome</keyword>
<accession>A0A127VGE5</accession>
<evidence type="ECO:0000313" key="3">
    <source>
        <dbReference type="Proteomes" id="UP000071561"/>
    </source>
</evidence>
<dbReference type="PROSITE" id="PS51257">
    <property type="entry name" value="PROKAR_LIPOPROTEIN"/>
    <property type="match status" value="1"/>
</dbReference>
<evidence type="ECO:0000313" key="2">
    <source>
        <dbReference type="EMBL" id="AMQ00308.1"/>
    </source>
</evidence>
<evidence type="ECO:0000256" key="1">
    <source>
        <dbReference type="SAM" id="SignalP"/>
    </source>
</evidence>
<proteinExistence type="predicted"/>
<dbReference type="PATRIC" id="fig|188932.3.peg.3580"/>
<dbReference type="Proteomes" id="UP000071561">
    <property type="component" value="Chromosome"/>
</dbReference>
<dbReference type="AlphaFoldDB" id="A0A127VGE5"/>